<protein>
    <recommendedName>
        <fullName evidence="5">Transmembrane protein</fullName>
    </recommendedName>
</protein>
<dbReference type="EMBL" id="RWGY01000011">
    <property type="protein sequence ID" value="TVU32520.1"/>
    <property type="molecule type" value="Genomic_DNA"/>
</dbReference>
<evidence type="ECO:0008006" key="5">
    <source>
        <dbReference type="Google" id="ProtNLM"/>
    </source>
</evidence>
<keyword evidence="4" id="KW-1185">Reference proteome</keyword>
<organism evidence="3 4">
    <name type="scientific">Eragrostis curvula</name>
    <name type="common">weeping love grass</name>
    <dbReference type="NCBI Taxonomy" id="38414"/>
    <lineage>
        <taxon>Eukaryota</taxon>
        <taxon>Viridiplantae</taxon>
        <taxon>Streptophyta</taxon>
        <taxon>Embryophyta</taxon>
        <taxon>Tracheophyta</taxon>
        <taxon>Spermatophyta</taxon>
        <taxon>Magnoliopsida</taxon>
        <taxon>Liliopsida</taxon>
        <taxon>Poales</taxon>
        <taxon>Poaceae</taxon>
        <taxon>PACMAD clade</taxon>
        <taxon>Chloridoideae</taxon>
        <taxon>Eragrostideae</taxon>
        <taxon>Eragrostidinae</taxon>
        <taxon>Eragrostis</taxon>
    </lineage>
</organism>
<dbReference type="PANTHER" id="PTHR37371">
    <property type="entry name" value="OS08G0180400 PROTEIN"/>
    <property type="match status" value="1"/>
</dbReference>
<reference evidence="3 4" key="1">
    <citation type="journal article" date="2019" name="Sci. Rep.">
        <title>A high-quality genome of Eragrostis curvula grass provides insights into Poaceae evolution and supports new strategies to enhance forage quality.</title>
        <authorList>
            <person name="Carballo J."/>
            <person name="Santos B.A.C.M."/>
            <person name="Zappacosta D."/>
            <person name="Garbus I."/>
            <person name="Selva J.P."/>
            <person name="Gallo C.A."/>
            <person name="Diaz A."/>
            <person name="Albertini E."/>
            <person name="Caccamo M."/>
            <person name="Echenique V."/>
        </authorList>
    </citation>
    <scope>NUCLEOTIDE SEQUENCE [LARGE SCALE GENOMIC DNA]</scope>
    <source>
        <strain evidence="4">cv. Victoria</strain>
        <tissue evidence="3">Leaf</tissue>
    </source>
</reference>
<comment type="caution">
    <text evidence="3">The sequence shown here is derived from an EMBL/GenBank/DDBJ whole genome shotgun (WGS) entry which is preliminary data.</text>
</comment>
<name>A0A5J9VCF5_9POAL</name>
<evidence type="ECO:0000256" key="2">
    <source>
        <dbReference type="SAM" id="Phobius"/>
    </source>
</evidence>
<dbReference type="PANTHER" id="PTHR37371:SF1">
    <property type="entry name" value="KINESIN-LIKE PROTEIN"/>
    <property type="match status" value="1"/>
</dbReference>
<accession>A0A5J9VCF5</accession>
<keyword evidence="2" id="KW-0812">Transmembrane</keyword>
<feature type="non-terminal residue" evidence="3">
    <location>
        <position position="261"/>
    </location>
</feature>
<gene>
    <name evidence="3" type="ORF">EJB05_24251</name>
</gene>
<keyword evidence="2" id="KW-1133">Transmembrane helix</keyword>
<dbReference type="OrthoDB" id="1933837at2759"/>
<evidence type="ECO:0000313" key="4">
    <source>
        <dbReference type="Proteomes" id="UP000324897"/>
    </source>
</evidence>
<feature type="region of interest" description="Disordered" evidence="1">
    <location>
        <begin position="1"/>
        <end position="54"/>
    </location>
</feature>
<proteinExistence type="predicted"/>
<evidence type="ECO:0000256" key="1">
    <source>
        <dbReference type="SAM" id="MobiDB-lite"/>
    </source>
</evidence>
<dbReference type="Proteomes" id="UP000324897">
    <property type="component" value="Chromosome 1"/>
</dbReference>
<evidence type="ECO:0000313" key="3">
    <source>
        <dbReference type="EMBL" id="TVU32520.1"/>
    </source>
</evidence>
<feature type="non-terminal residue" evidence="3">
    <location>
        <position position="1"/>
    </location>
</feature>
<dbReference type="Gramene" id="TVU32520">
    <property type="protein sequence ID" value="TVU32520"/>
    <property type="gene ID" value="EJB05_24251"/>
</dbReference>
<dbReference type="AlphaFoldDB" id="A0A5J9VCF5"/>
<sequence length="261" mass="29414">MKNYGPHHSIGPEQRRSQILDPLSPALPFTPPPRFAARSIVDPGRPSRPSASDLSLLRREPNCHVPLPADDLSFLSRSSSPVKKPWTRTCPSPRPRSTVGDLQNLAASHIDSLKSRLDALHRAAVRDLEASRYRIAKPFSLLSRFFGMMSSPCANVMRTQGCLQFEEEADKEHKKMTDKINELTEVVKASYKKFVTEQLRCRLASTSRGTWDDERCSEFYFHSCVFYLATVCVLTLLVVASVQARMIRIVPGEPSNMEQEI</sequence>
<keyword evidence="2" id="KW-0472">Membrane</keyword>
<feature type="transmembrane region" description="Helical" evidence="2">
    <location>
        <begin position="219"/>
        <end position="239"/>
    </location>
</feature>